<keyword evidence="5 11" id="KW-0812">Transmembrane</keyword>
<dbReference type="RefSeq" id="WP_053412469.1">
    <property type="nucleotide sequence ID" value="NZ_CP006841.1"/>
</dbReference>
<keyword evidence="7" id="KW-0472">Membrane</keyword>
<evidence type="ECO:0000256" key="11">
    <source>
        <dbReference type="RuleBase" id="RU003942"/>
    </source>
</evidence>
<dbReference type="PATRIC" id="fig|1408189.4.peg.1643"/>
<dbReference type="KEGG" id="clw:CLAC_08195"/>
<evidence type="ECO:0000313" key="12">
    <source>
        <dbReference type="EMBL" id="ALA67702.1"/>
    </source>
</evidence>
<evidence type="ECO:0000256" key="3">
    <source>
        <dbReference type="ARBA" id="ARBA00022448"/>
    </source>
</evidence>
<dbReference type="InterPro" id="IPR045324">
    <property type="entry name" value="Small_multidrug_res"/>
</dbReference>
<dbReference type="GO" id="GO:0005886">
    <property type="term" value="C:plasma membrane"/>
    <property type="evidence" value="ECO:0007669"/>
    <property type="project" value="UniProtKB-SubCell"/>
</dbReference>
<accession>A0A0K2H0Y1</accession>
<keyword evidence="4" id="KW-1003">Cell membrane</keyword>
<evidence type="ECO:0000256" key="8">
    <source>
        <dbReference type="ARBA" id="ARBA00023251"/>
    </source>
</evidence>
<dbReference type="InterPro" id="IPR037185">
    <property type="entry name" value="EmrE-like"/>
</dbReference>
<dbReference type="Pfam" id="PF00893">
    <property type="entry name" value="Multi_Drug_Res"/>
    <property type="match status" value="1"/>
</dbReference>
<comment type="subcellular location">
    <subcellularLocation>
        <location evidence="1 11">Cell membrane</location>
        <topology evidence="1 11">Multi-pass membrane protein</topology>
    </subcellularLocation>
</comment>
<evidence type="ECO:0000256" key="6">
    <source>
        <dbReference type="ARBA" id="ARBA00022989"/>
    </source>
</evidence>
<evidence type="ECO:0000256" key="4">
    <source>
        <dbReference type="ARBA" id="ARBA00022475"/>
    </source>
</evidence>
<evidence type="ECO:0000313" key="13">
    <source>
        <dbReference type="Proteomes" id="UP000058446"/>
    </source>
</evidence>
<dbReference type="GO" id="GO:0022857">
    <property type="term" value="F:transmembrane transporter activity"/>
    <property type="evidence" value="ECO:0007669"/>
    <property type="project" value="InterPro"/>
</dbReference>
<dbReference type="PANTHER" id="PTHR30561:SF0">
    <property type="entry name" value="GUANIDINIUM EXPORTER"/>
    <property type="match status" value="1"/>
</dbReference>
<comment type="similarity">
    <text evidence="2">Belongs to the drug/metabolite transporter (DMT) superfamily. Small multidrug resistance (SMR) (TC 2.A.7.1) family. Mmr subfamily.</text>
</comment>
<dbReference type="Gene3D" id="1.10.3730.20">
    <property type="match status" value="1"/>
</dbReference>
<gene>
    <name evidence="12" type="ORF">CLAC_08195</name>
</gene>
<dbReference type="Proteomes" id="UP000058446">
    <property type="component" value="Chromosome"/>
</dbReference>
<evidence type="ECO:0000256" key="7">
    <source>
        <dbReference type="ARBA" id="ARBA00023136"/>
    </source>
</evidence>
<dbReference type="FunFam" id="1.10.3730.20:FF:000001">
    <property type="entry name" value="Quaternary ammonium compound resistance transporter SugE"/>
    <property type="match status" value="1"/>
</dbReference>
<dbReference type="GO" id="GO:0046677">
    <property type="term" value="P:response to antibiotic"/>
    <property type="evidence" value="ECO:0007669"/>
    <property type="project" value="UniProtKB-KW"/>
</dbReference>
<dbReference type="PANTHER" id="PTHR30561">
    <property type="entry name" value="SMR FAMILY PROTON-DEPENDENT DRUG EFFLUX TRANSPORTER SUGE"/>
    <property type="match status" value="1"/>
</dbReference>
<protein>
    <recommendedName>
        <fullName evidence="10">Multidrug resistance protein Mmr</fullName>
    </recommendedName>
    <alternativeName>
        <fullName evidence="9">Multidrug resistance protein mmr</fullName>
    </alternativeName>
</protein>
<keyword evidence="6" id="KW-1133">Transmembrane helix</keyword>
<dbReference type="InterPro" id="IPR000390">
    <property type="entry name" value="Small_drug/metabolite_transptr"/>
</dbReference>
<dbReference type="EMBL" id="CP006841">
    <property type="protein sequence ID" value="ALA67702.1"/>
    <property type="molecule type" value="Genomic_DNA"/>
</dbReference>
<dbReference type="SUPFAM" id="SSF103481">
    <property type="entry name" value="Multidrug resistance efflux transporter EmrE"/>
    <property type="match status" value="1"/>
</dbReference>
<keyword evidence="3" id="KW-0813">Transport</keyword>
<evidence type="ECO:0000256" key="9">
    <source>
        <dbReference type="ARBA" id="ARBA00071110"/>
    </source>
</evidence>
<name>A0A0K2H0Y1_9CORY</name>
<evidence type="ECO:0000256" key="1">
    <source>
        <dbReference type="ARBA" id="ARBA00004651"/>
    </source>
</evidence>
<dbReference type="STRING" id="1408189.CLAC_08195"/>
<evidence type="ECO:0000256" key="2">
    <source>
        <dbReference type="ARBA" id="ARBA00007822"/>
    </source>
</evidence>
<keyword evidence="13" id="KW-1185">Reference proteome</keyword>
<evidence type="ECO:0000256" key="10">
    <source>
        <dbReference type="ARBA" id="ARBA00072627"/>
    </source>
</evidence>
<keyword evidence="8" id="KW-0046">Antibiotic resistance</keyword>
<dbReference type="AlphaFoldDB" id="A0A0K2H0Y1"/>
<organism evidence="12 13">
    <name type="scientific">Corynebacterium lactis RW2-5</name>
    <dbReference type="NCBI Taxonomy" id="1408189"/>
    <lineage>
        <taxon>Bacteria</taxon>
        <taxon>Bacillati</taxon>
        <taxon>Actinomycetota</taxon>
        <taxon>Actinomycetes</taxon>
        <taxon>Mycobacteriales</taxon>
        <taxon>Corynebacteriaceae</taxon>
        <taxon>Corynebacterium</taxon>
    </lineage>
</organism>
<reference evidence="12 13" key="1">
    <citation type="submission" date="2013-10" db="EMBL/GenBank/DDBJ databases">
        <title>Complete genome sequence of Corynebacterium lactis DSM 45799(T), isolated from raw cow milk.</title>
        <authorList>
            <person name="Ruckert C."/>
            <person name="Albersmeier A."/>
            <person name="Lipski A."/>
            <person name="Kalinowski J."/>
        </authorList>
    </citation>
    <scope>NUCLEOTIDE SEQUENCE [LARGE SCALE GENOMIC DNA]</scope>
    <source>
        <strain evidence="12 13">RW2-5</strain>
    </source>
</reference>
<sequence>MAWLVLIASGAFEAVWAVALDKSQGFTRLVPSLVFVVALVISMGGLAWAMKTLPLGTSYAVWVGVGASLAVVYSFAAGAETVSIAKIIFLIMIVGGVVGLKAVS</sequence>
<proteinExistence type="inferred from homology"/>
<dbReference type="OrthoDB" id="21828at2"/>
<evidence type="ECO:0000256" key="5">
    <source>
        <dbReference type="ARBA" id="ARBA00022692"/>
    </source>
</evidence>